<proteinExistence type="predicted"/>
<protein>
    <recommendedName>
        <fullName evidence="3">Transcriptional regulator</fullName>
    </recommendedName>
</protein>
<sequence length="125" mass="13445">MSYNWDLIERLLLEVQDSSGKNFAPRVYAEELAGEKANQGETVGNVDSLKKEAGDLEGVLLQGGFIEPRPEELGGNGVNFILTERGMRLLDLLDSDGPDPQGARSQLDAKGEAALVPEVFDSLAA</sequence>
<reference evidence="2" key="1">
    <citation type="submission" date="2016-10" db="EMBL/GenBank/DDBJ databases">
        <authorList>
            <person name="Varghese N."/>
            <person name="Submissions S."/>
        </authorList>
    </citation>
    <scope>NUCLEOTIDE SEQUENCE [LARGE SCALE GENOMIC DNA]</scope>
    <source>
        <strain evidence="2">NRRL B-59562</strain>
    </source>
</reference>
<keyword evidence="2" id="KW-1185">Reference proteome</keyword>
<dbReference type="Proteomes" id="UP000243778">
    <property type="component" value="Unassembled WGS sequence"/>
</dbReference>
<name>A0A1H3BUT0_9PSED</name>
<organism evidence="1 2">
    <name type="scientific">Pseudomonas kuykendallii</name>
    <dbReference type="NCBI Taxonomy" id="1007099"/>
    <lineage>
        <taxon>Bacteria</taxon>
        <taxon>Pseudomonadati</taxon>
        <taxon>Pseudomonadota</taxon>
        <taxon>Gammaproteobacteria</taxon>
        <taxon>Pseudomonadales</taxon>
        <taxon>Pseudomonadaceae</taxon>
        <taxon>Pseudomonas</taxon>
    </lineage>
</organism>
<accession>A0A1H3BUT0</accession>
<evidence type="ECO:0000313" key="2">
    <source>
        <dbReference type="Proteomes" id="UP000243778"/>
    </source>
</evidence>
<dbReference type="STRING" id="1007099.SAMN05216287_2970"/>
<dbReference type="AlphaFoldDB" id="A0A1H3BUT0"/>
<evidence type="ECO:0008006" key="3">
    <source>
        <dbReference type="Google" id="ProtNLM"/>
    </source>
</evidence>
<dbReference type="EMBL" id="FNNU01000004">
    <property type="protein sequence ID" value="SDX45408.1"/>
    <property type="molecule type" value="Genomic_DNA"/>
</dbReference>
<gene>
    <name evidence="1" type="ORF">SAMN05216287_2970</name>
</gene>
<dbReference type="OrthoDB" id="7018252at2"/>
<dbReference type="RefSeq" id="WP_090229707.1">
    <property type="nucleotide sequence ID" value="NZ_FNNU01000004.1"/>
</dbReference>
<evidence type="ECO:0000313" key="1">
    <source>
        <dbReference type="EMBL" id="SDX45408.1"/>
    </source>
</evidence>